<keyword evidence="3" id="KW-1185">Reference proteome</keyword>
<dbReference type="RefSeq" id="WP_122231149.1">
    <property type="nucleotide sequence ID" value="NZ_RDQO01000005.1"/>
</dbReference>
<organism evidence="2 3">
    <name type="scientific">Corticibacter populi</name>
    <dbReference type="NCBI Taxonomy" id="1550736"/>
    <lineage>
        <taxon>Bacteria</taxon>
        <taxon>Pseudomonadati</taxon>
        <taxon>Pseudomonadota</taxon>
        <taxon>Betaproteobacteria</taxon>
        <taxon>Burkholderiales</taxon>
        <taxon>Comamonadaceae</taxon>
        <taxon>Corticibacter</taxon>
    </lineage>
</organism>
<dbReference type="AlphaFoldDB" id="A0A3M6QMM2"/>
<dbReference type="Proteomes" id="UP000278006">
    <property type="component" value="Unassembled WGS sequence"/>
</dbReference>
<dbReference type="EMBL" id="RDQO01000005">
    <property type="protein sequence ID" value="RMX04296.1"/>
    <property type="molecule type" value="Genomic_DNA"/>
</dbReference>
<reference evidence="2 3" key="1">
    <citation type="submission" date="2018-10" db="EMBL/GenBank/DDBJ databases">
        <title>Draft genome of Cortibacter populi DSM10536.</title>
        <authorList>
            <person name="Bernier A.-M."/>
            <person name="Bernard K."/>
        </authorList>
    </citation>
    <scope>NUCLEOTIDE SEQUENCE [LARGE SCALE GENOMIC DNA]</scope>
    <source>
        <strain evidence="2 3">DSM 105136</strain>
    </source>
</reference>
<dbReference type="Gene3D" id="3.40.50.1820">
    <property type="entry name" value="alpha/beta hydrolase"/>
    <property type="match status" value="1"/>
</dbReference>
<sequence length="219" mass="23394">MNAQTERLMLTGAAGAVEALRDAAQQPEGTAALGAAIIAHPHPLFAGTMNNKVVQTLARAMVATGWDSYRFNFRGVGSSEGVHDHGAGEAEDLLRVIEQVAPEGPLVLAGFSFGTYVISRVLAQLHAGRDIRAVVFVGTAASRFKVAPIPPVLHIRSLAIHGEQDDTVPIAPVLDWAREQSLPLMVIPGCEHFFHGKQVLLKQLVVRHMLGVAALPQEP</sequence>
<name>A0A3M6QMM2_9BURK</name>
<dbReference type="InterPro" id="IPR029058">
    <property type="entry name" value="AB_hydrolase_fold"/>
</dbReference>
<feature type="domain" description="Serine aminopeptidase S33" evidence="1">
    <location>
        <begin position="53"/>
        <end position="142"/>
    </location>
</feature>
<accession>A0A3M6QMM2</accession>
<evidence type="ECO:0000313" key="3">
    <source>
        <dbReference type="Proteomes" id="UP000278006"/>
    </source>
</evidence>
<dbReference type="OrthoDB" id="9800435at2"/>
<comment type="caution">
    <text evidence="2">The sequence shown here is derived from an EMBL/GenBank/DDBJ whole genome shotgun (WGS) entry which is preliminary data.</text>
</comment>
<dbReference type="PANTHER" id="PTHR42103:SF2">
    <property type="entry name" value="AB HYDROLASE-1 DOMAIN-CONTAINING PROTEIN"/>
    <property type="match status" value="1"/>
</dbReference>
<evidence type="ECO:0000313" key="2">
    <source>
        <dbReference type="EMBL" id="RMX04296.1"/>
    </source>
</evidence>
<dbReference type="PANTHER" id="PTHR42103">
    <property type="entry name" value="ALPHA/BETA-HYDROLASES SUPERFAMILY PROTEIN"/>
    <property type="match status" value="1"/>
</dbReference>
<gene>
    <name evidence="2" type="ORF">D8I35_16060</name>
</gene>
<dbReference type="SUPFAM" id="SSF53474">
    <property type="entry name" value="alpha/beta-Hydrolases"/>
    <property type="match status" value="1"/>
</dbReference>
<dbReference type="InterPro" id="IPR022742">
    <property type="entry name" value="Hydrolase_4"/>
</dbReference>
<dbReference type="Pfam" id="PF12146">
    <property type="entry name" value="Hydrolase_4"/>
    <property type="match status" value="1"/>
</dbReference>
<evidence type="ECO:0000259" key="1">
    <source>
        <dbReference type="Pfam" id="PF12146"/>
    </source>
</evidence>
<keyword evidence="2" id="KW-0378">Hydrolase</keyword>
<protein>
    <submittedName>
        <fullName evidence="2">Alpha/beta fold hydrolase</fullName>
    </submittedName>
</protein>
<dbReference type="GO" id="GO:0016787">
    <property type="term" value="F:hydrolase activity"/>
    <property type="evidence" value="ECO:0007669"/>
    <property type="project" value="UniProtKB-KW"/>
</dbReference>
<proteinExistence type="predicted"/>